<organism evidence="3 4">
    <name type="scientific">Hymenobacter persicinus</name>
    <dbReference type="NCBI Taxonomy" id="2025506"/>
    <lineage>
        <taxon>Bacteria</taxon>
        <taxon>Pseudomonadati</taxon>
        <taxon>Bacteroidota</taxon>
        <taxon>Cytophagia</taxon>
        <taxon>Cytophagales</taxon>
        <taxon>Hymenobacteraceae</taxon>
        <taxon>Hymenobacter</taxon>
    </lineage>
</organism>
<accession>A0A4Q5L8F9</accession>
<evidence type="ECO:0000259" key="2">
    <source>
        <dbReference type="Pfam" id="PF00582"/>
    </source>
</evidence>
<dbReference type="InterPro" id="IPR006016">
    <property type="entry name" value="UspA"/>
</dbReference>
<dbReference type="Pfam" id="PF00582">
    <property type="entry name" value="Usp"/>
    <property type="match status" value="2"/>
</dbReference>
<gene>
    <name evidence="3" type="ORF">EWM57_19235</name>
</gene>
<evidence type="ECO:0000313" key="4">
    <source>
        <dbReference type="Proteomes" id="UP000294155"/>
    </source>
</evidence>
<keyword evidence="4" id="KW-1185">Reference proteome</keyword>
<feature type="domain" description="UspA" evidence="2">
    <location>
        <begin position="43"/>
        <end position="174"/>
    </location>
</feature>
<proteinExistence type="inferred from homology"/>
<dbReference type="Proteomes" id="UP000294155">
    <property type="component" value="Unassembled WGS sequence"/>
</dbReference>
<dbReference type="OrthoDB" id="871451at2"/>
<evidence type="ECO:0000256" key="1">
    <source>
        <dbReference type="ARBA" id="ARBA00008791"/>
    </source>
</evidence>
<feature type="domain" description="UspA" evidence="2">
    <location>
        <begin position="184"/>
        <end position="308"/>
    </location>
</feature>
<dbReference type="PANTHER" id="PTHR46268:SF6">
    <property type="entry name" value="UNIVERSAL STRESS PROTEIN UP12"/>
    <property type="match status" value="1"/>
</dbReference>
<reference evidence="3 4" key="1">
    <citation type="submission" date="2019-02" db="EMBL/GenBank/DDBJ databases">
        <title>Bacterial novel species isolated from soil.</title>
        <authorList>
            <person name="Jung H.-Y."/>
        </authorList>
    </citation>
    <scope>NUCLEOTIDE SEQUENCE [LARGE SCALE GENOMIC DNA]</scope>
    <source>
        <strain evidence="3 4">1-3-3-3</strain>
    </source>
</reference>
<evidence type="ECO:0000313" key="3">
    <source>
        <dbReference type="EMBL" id="RYU76034.1"/>
    </source>
</evidence>
<dbReference type="Gene3D" id="3.40.50.12370">
    <property type="match status" value="1"/>
</dbReference>
<comment type="caution">
    <text evidence="3">The sequence shown here is derived from an EMBL/GenBank/DDBJ whole genome shotgun (WGS) entry which is preliminary data.</text>
</comment>
<name>A0A4Q5L8F9_9BACT</name>
<dbReference type="EMBL" id="SEWE01000062">
    <property type="protein sequence ID" value="RYU76034.1"/>
    <property type="molecule type" value="Genomic_DNA"/>
</dbReference>
<sequence length="312" mass="33743">MCGAATIPTCRPPTWPGYPRPGGGHSDYARCPLPLRPVAMTPSLVVLTDFLAVSNRALDYAAALAVPLGGHLVLLHVPHDGLLAPEEYGHRHSRSAERQTEHELLKLAAAQPVPAEVDVSEQFLPDAVQEAVRRHNPLLLVLGRPGSASTPAEMVTITVMDLLRHASYPLLVVPTLGWDTAPPHRLLLAVDGQPFRLCAHQDVVRQLLQATQGTLEVVHVTDDEHAVATPAAVLASVRHNHLVDHLPDSSLHHLYQPTVMGGVLQRAADLQADLLVVVARRHSLLGSLFHRSVTARLLQESPIPVLLLPAED</sequence>
<dbReference type="AlphaFoldDB" id="A0A4Q5L8F9"/>
<protein>
    <submittedName>
        <fullName evidence="3">Universal stress protein</fullName>
    </submittedName>
</protein>
<dbReference type="PANTHER" id="PTHR46268">
    <property type="entry name" value="STRESS RESPONSE PROTEIN NHAX"/>
    <property type="match status" value="1"/>
</dbReference>
<comment type="similarity">
    <text evidence="1">Belongs to the universal stress protein A family.</text>
</comment>
<dbReference type="SUPFAM" id="SSF52402">
    <property type="entry name" value="Adenine nucleotide alpha hydrolases-like"/>
    <property type="match status" value="2"/>
</dbReference>
<dbReference type="CDD" id="cd00293">
    <property type="entry name" value="USP-like"/>
    <property type="match status" value="2"/>
</dbReference>